<keyword evidence="2" id="KW-1185">Reference proteome</keyword>
<reference evidence="1 2" key="1">
    <citation type="submission" date="2020-12" db="EMBL/GenBank/DDBJ databases">
        <title>Effect of drift, selection, and recombination on the evolution of hybrid genomes in Candida yeast pathogens.</title>
        <authorList>
            <person name="Mixao V."/>
            <person name="Ksiezopolska E."/>
            <person name="Saus E."/>
            <person name="Boekhout T."/>
            <person name="Gacser A."/>
            <person name="Gabaldon T."/>
        </authorList>
    </citation>
    <scope>NUCLEOTIDE SEQUENCE [LARGE SCALE GENOMIC DNA]</scope>
    <source>
        <strain evidence="1 2">BP57</strain>
    </source>
</reference>
<sequence>MGIERFVYKPKSKRLVLVLLKGECPSVTYDEDDDVRVYTLKCTLRYKSFIQSLSPTTIILQFHSLTELQELLPVLQDGRVIVYMDPETIKDVTTESTITFQLVRYLCQKFGCDLISKELPMSEVHKIADLDFPINPTYDESHGLYIPHSWDSWDKIVLHGKSVALPEEQLAGVIRDEETLQQLDHTHVEEYLKKWTNPDIVEETKVKAPQSLNEFVQAVYE</sequence>
<protein>
    <submittedName>
        <fullName evidence="1">Uncharacterized protein</fullName>
    </submittedName>
</protein>
<dbReference type="Proteomes" id="UP000669133">
    <property type="component" value="Unassembled WGS sequence"/>
</dbReference>
<proteinExistence type="predicted"/>
<evidence type="ECO:0000313" key="2">
    <source>
        <dbReference type="Proteomes" id="UP000669133"/>
    </source>
</evidence>
<comment type="caution">
    <text evidence="1">The sequence shown here is derived from an EMBL/GenBank/DDBJ whole genome shotgun (WGS) entry which is preliminary data.</text>
</comment>
<gene>
    <name evidence="1" type="ORF">I9W82_005124</name>
</gene>
<dbReference type="EMBL" id="JAEOAQ010000007">
    <property type="protein sequence ID" value="KAG5417489.1"/>
    <property type="molecule type" value="Genomic_DNA"/>
</dbReference>
<dbReference type="OrthoDB" id="4022983at2759"/>
<name>A0A8H7ZBK3_9ASCO</name>
<organism evidence="1 2">
    <name type="scientific">Candida metapsilosis</name>
    <dbReference type="NCBI Taxonomy" id="273372"/>
    <lineage>
        <taxon>Eukaryota</taxon>
        <taxon>Fungi</taxon>
        <taxon>Dikarya</taxon>
        <taxon>Ascomycota</taxon>
        <taxon>Saccharomycotina</taxon>
        <taxon>Pichiomycetes</taxon>
        <taxon>Debaryomycetaceae</taxon>
        <taxon>Candida/Lodderomyces clade</taxon>
        <taxon>Candida</taxon>
    </lineage>
</organism>
<accession>A0A8H7ZBK3</accession>
<dbReference type="AlphaFoldDB" id="A0A8H7ZBK3"/>
<evidence type="ECO:0000313" key="1">
    <source>
        <dbReference type="EMBL" id="KAG5417489.1"/>
    </source>
</evidence>
<dbReference type="RefSeq" id="XP_067546605.1">
    <property type="nucleotide sequence ID" value="XM_067694268.1"/>
</dbReference>
<dbReference type="GeneID" id="93653753"/>